<dbReference type="SUPFAM" id="SSF53756">
    <property type="entry name" value="UDP-Glycosyltransferase/glycogen phosphorylase"/>
    <property type="match status" value="1"/>
</dbReference>
<protein>
    <submittedName>
        <fullName evidence="2">Glycosyltransferase family 4 protein</fullName>
    </submittedName>
</protein>
<name>A0A931BSH7_9HYPH</name>
<dbReference type="CDD" id="cd03801">
    <property type="entry name" value="GT4_PimA-like"/>
    <property type="match status" value="1"/>
</dbReference>
<dbReference type="EMBL" id="JADQDO010000002">
    <property type="protein sequence ID" value="MBF9232990.1"/>
    <property type="molecule type" value="Genomic_DNA"/>
</dbReference>
<sequence>MRIAVLDFHPLASDSRVLRTAETLHQAGHEVLLVGYGPAPSGVAYGVALLPDLPSPFAIRAGILLRQAPANFLPASSHAFYWLHEGRRRARKILRAFRPDAVHANDWNTLPLALDAKAECGSRIVYDTHEMAIAEYEHSLKWRLAALAHVKTIEKRGIRAADAVITVSPGIAQALTEAYPGLAVPAVVRNVPDSSPAPYRPVGSSIAVLFHGLLRDNRGLEAVIDSVPLWRDEFRLILRGSGAPNYLDGLKARAESKGVADRIRFEPSVAPRHVVSQASEADIGLCILPDSSRHNRFALPNKLFEYLTAGLAVITSPLPDMAEILGRYECGRLTPVDEVAIADALNGLDRPAIDRMKRQALVAADALSWTRERETLISVYDKLPRASGS</sequence>
<gene>
    <name evidence="2" type="ORF">I2H38_06315</name>
</gene>
<dbReference type="PANTHER" id="PTHR12526:SF638">
    <property type="entry name" value="SPORE COAT PROTEIN SA"/>
    <property type="match status" value="1"/>
</dbReference>
<dbReference type="InterPro" id="IPR028098">
    <property type="entry name" value="Glyco_trans_4-like_N"/>
</dbReference>
<dbReference type="AlphaFoldDB" id="A0A931BSH7"/>
<organism evidence="2 3">
    <name type="scientific">Microvirga alba</name>
    <dbReference type="NCBI Taxonomy" id="2791025"/>
    <lineage>
        <taxon>Bacteria</taxon>
        <taxon>Pseudomonadati</taxon>
        <taxon>Pseudomonadota</taxon>
        <taxon>Alphaproteobacteria</taxon>
        <taxon>Hyphomicrobiales</taxon>
        <taxon>Methylobacteriaceae</taxon>
        <taxon>Microvirga</taxon>
    </lineage>
</organism>
<evidence type="ECO:0000313" key="3">
    <source>
        <dbReference type="Proteomes" id="UP000599312"/>
    </source>
</evidence>
<dbReference type="Proteomes" id="UP000599312">
    <property type="component" value="Unassembled WGS sequence"/>
</dbReference>
<accession>A0A931BSH7</accession>
<reference evidence="2" key="1">
    <citation type="submission" date="2020-11" db="EMBL/GenBank/DDBJ databases">
        <authorList>
            <person name="Kim M.K."/>
        </authorList>
    </citation>
    <scope>NUCLEOTIDE SEQUENCE</scope>
    <source>
        <strain evidence="2">BT350</strain>
    </source>
</reference>
<proteinExistence type="predicted"/>
<keyword evidence="3" id="KW-1185">Reference proteome</keyword>
<dbReference type="PANTHER" id="PTHR12526">
    <property type="entry name" value="GLYCOSYLTRANSFERASE"/>
    <property type="match status" value="1"/>
</dbReference>
<evidence type="ECO:0000313" key="2">
    <source>
        <dbReference type="EMBL" id="MBF9232990.1"/>
    </source>
</evidence>
<comment type="caution">
    <text evidence="2">The sequence shown here is derived from an EMBL/GenBank/DDBJ whole genome shotgun (WGS) entry which is preliminary data.</text>
</comment>
<dbReference type="Pfam" id="PF13579">
    <property type="entry name" value="Glyco_trans_4_4"/>
    <property type="match status" value="1"/>
</dbReference>
<dbReference type="Gene3D" id="3.40.50.2000">
    <property type="entry name" value="Glycogen Phosphorylase B"/>
    <property type="match status" value="2"/>
</dbReference>
<dbReference type="RefSeq" id="WP_196270972.1">
    <property type="nucleotide sequence ID" value="NZ_JADQDO010000002.1"/>
</dbReference>
<dbReference type="Pfam" id="PF13692">
    <property type="entry name" value="Glyco_trans_1_4"/>
    <property type="match status" value="1"/>
</dbReference>
<dbReference type="GO" id="GO:0016757">
    <property type="term" value="F:glycosyltransferase activity"/>
    <property type="evidence" value="ECO:0007669"/>
    <property type="project" value="UniProtKB-ARBA"/>
</dbReference>
<evidence type="ECO:0000259" key="1">
    <source>
        <dbReference type="Pfam" id="PF13579"/>
    </source>
</evidence>
<feature type="domain" description="Glycosyltransferase subfamily 4-like N-terminal" evidence="1">
    <location>
        <begin position="16"/>
        <end position="179"/>
    </location>
</feature>